<reference evidence="1" key="1">
    <citation type="journal article" date="2021" name="Proc. Natl. Acad. Sci. U.S.A.">
        <title>A Catalog of Tens of Thousands of Viruses from Human Metagenomes Reveals Hidden Associations with Chronic Diseases.</title>
        <authorList>
            <person name="Tisza M.J."/>
            <person name="Buck C.B."/>
        </authorList>
    </citation>
    <scope>NUCLEOTIDE SEQUENCE</scope>
    <source>
        <strain evidence="1">CtByu2</strain>
    </source>
</reference>
<dbReference type="EMBL" id="BK032557">
    <property type="protein sequence ID" value="DAF47599.1"/>
    <property type="molecule type" value="Genomic_DNA"/>
</dbReference>
<evidence type="ECO:0000313" key="1">
    <source>
        <dbReference type="EMBL" id="DAF47599.1"/>
    </source>
</evidence>
<protein>
    <submittedName>
        <fullName evidence="1">Uncharacterized protein</fullName>
    </submittedName>
</protein>
<sequence>MNRCYERKFALKNLGKRVMLIKNGRLVSGMVVGYYASKKDTGILVSFTNRSGWTSDFQDPGYKVLVHSPLNVSFWRTCTSQCACY</sequence>
<accession>A0A8S5SAA6</accession>
<name>A0A8S5SAA6_9CAUD</name>
<organism evidence="1">
    <name type="scientific">Myoviridae sp. ctByu2</name>
    <dbReference type="NCBI Taxonomy" id="2827668"/>
    <lineage>
        <taxon>Viruses</taxon>
        <taxon>Duplodnaviria</taxon>
        <taxon>Heunggongvirae</taxon>
        <taxon>Uroviricota</taxon>
        <taxon>Caudoviricetes</taxon>
    </lineage>
</organism>
<proteinExistence type="predicted"/>